<dbReference type="RefSeq" id="WP_123232277.1">
    <property type="nucleotide sequence ID" value="NZ_RJSG01000001.1"/>
</dbReference>
<evidence type="ECO:0000259" key="1">
    <source>
        <dbReference type="Pfam" id="PF13452"/>
    </source>
</evidence>
<protein>
    <recommendedName>
        <fullName evidence="1">FAS1-like dehydratase domain-containing protein</fullName>
    </recommendedName>
</protein>
<reference evidence="2 3" key="1">
    <citation type="submission" date="2018-11" db="EMBL/GenBank/DDBJ databases">
        <authorList>
            <person name="Li F."/>
        </authorList>
    </citation>
    <scope>NUCLEOTIDE SEQUENCE [LARGE SCALE GENOMIC DNA]</scope>
    <source>
        <strain evidence="2 3">KIS18-7</strain>
    </source>
</reference>
<accession>A0A3N0DZQ0</accession>
<gene>
    <name evidence="2" type="ORF">EFL95_01440</name>
</gene>
<name>A0A3N0DZQ0_9ACTN</name>
<feature type="domain" description="FAS1-like dehydratase" evidence="1">
    <location>
        <begin position="7"/>
        <end position="124"/>
    </location>
</feature>
<dbReference type="PIRSF" id="PIRSF018072">
    <property type="entry name" value="UCP018072"/>
    <property type="match status" value="1"/>
</dbReference>
<evidence type="ECO:0000313" key="3">
    <source>
        <dbReference type="Proteomes" id="UP000277094"/>
    </source>
</evidence>
<comment type="caution">
    <text evidence="2">The sequence shown here is derived from an EMBL/GenBank/DDBJ whole genome shotgun (WGS) entry which is preliminary data.</text>
</comment>
<dbReference type="Gene3D" id="3.10.129.10">
    <property type="entry name" value="Hotdog Thioesterase"/>
    <property type="match status" value="1"/>
</dbReference>
<keyword evidence="3" id="KW-1185">Reference proteome</keyword>
<dbReference type="SUPFAM" id="SSF54637">
    <property type="entry name" value="Thioesterase/thiol ester dehydrase-isomerase"/>
    <property type="match status" value="1"/>
</dbReference>
<dbReference type="InterPro" id="IPR039569">
    <property type="entry name" value="FAS1-like_DH_region"/>
</dbReference>
<sequence>MAVDQSLVGRTFPPTAPYDVTEDSLAAFAAATGTPYAAGGPAPATYPIVVAFAAMQELMVDPSVGIELHHVVHGDQRFTHERSVLAGDRLSAELTVDGLRQIGGADIISTTSAITDADGALVCTARATLVHKAGA</sequence>
<dbReference type="EMBL" id="RJSG01000001">
    <property type="protein sequence ID" value="RNL81072.1"/>
    <property type="molecule type" value="Genomic_DNA"/>
</dbReference>
<organism evidence="2 3">
    <name type="scientific">Nocardioides marmorisolisilvae</name>
    <dbReference type="NCBI Taxonomy" id="1542737"/>
    <lineage>
        <taxon>Bacteria</taxon>
        <taxon>Bacillati</taxon>
        <taxon>Actinomycetota</taxon>
        <taxon>Actinomycetes</taxon>
        <taxon>Propionibacteriales</taxon>
        <taxon>Nocardioidaceae</taxon>
        <taxon>Nocardioides</taxon>
    </lineage>
</organism>
<dbReference type="InterPro" id="IPR016709">
    <property type="entry name" value="HadA-like"/>
</dbReference>
<dbReference type="CDD" id="cd03441">
    <property type="entry name" value="R_hydratase_like"/>
    <property type="match status" value="1"/>
</dbReference>
<proteinExistence type="predicted"/>
<evidence type="ECO:0000313" key="2">
    <source>
        <dbReference type="EMBL" id="RNL81072.1"/>
    </source>
</evidence>
<dbReference type="Proteomes" id="UP000277094">
    <property type="component" value="Unassembled WGS sequence"/>
</dbReference>
<dbReference type="Pfam" id="PF13452">
    <property type="entry name" value="FAS1_DH_region"/>
    <property type="match status" value="1"/>
</dbReference>
<dbReference type="OrthoDB" id="5415111at2"/>
<dbReference type="InterPro" id="IPR029069">
    <property type="entry name" value="HotDog_dom_sf"/>
</dbReference>
<dbReference type="AlphaFoldDB" id="A0A3N0DZQ0"/>